<comment type="caution">
    <text evidence="1">The sequence shown here is derived from an EMBL/GenBank/DDBJ whole genome shotgun (WGS) entry which is preliminary data.</text>
</comment>
<evidence type="ECO:0000313" key="2">
    <source>
        <dbReference type="Proteomes" id="UP000778970"/>
    </source>
</evidence>
<dbReference type="AlphaFoldDB" id="A0A934QMA3"/>
<protein>
    <submittedName>
        <fullName evidence="1">Uncharacterized protein</fullName>
    </submittedName>
</protein>
<name>A0A934QMA3_9PROT</name>
<reference evidence="1" key="1">
    <citation type="submission" date="2017-08" db="EMBL/GenBank/DDBJ databases">
        <authorList>
            <person name="Imhoff J.F."/>
            <person name="Rahn T."/>
            <person name="Kuenzel S."/>
            <person name="Neulinger S.C."/>
        </authorList>
    </citation>
    <scope>NUCLEOTIDE SEQUENCE</scope>
    <source>
        <strain evidence="1">DSM 9154</strain>
    </source>
</reference>
<accession>A0A934QMA3</accession>
<proteinExistence type="predicted"/>
<gene>
    <name evidence="1" type="ORF">CKO21_18955</name>
</gene>
<dbReference type="Proteomes" id="UP000778970">
    <property type="component" value="Unassembled WGS sequence"/>
</dbReference>
<dbReference type="RefSeq" id="WP_027287561.1">
    <property type="nucleotide sequence ID" value="NZ_NRRE01000035.1"/>
</dbReference>
<organism evidence="1 2">
    <name type="scientific">Rhodovibrio salinarum</name>
    <dbReference type="NCBI Taxonomy" id="1087"/>
    <lineage>
        <taxon>Bacteria</taxon>
        <taxon>Pseudomonadati</taxon>
        <taxon>Pseudomonadota</taxon>
        <taxon>Alphaproteobacteria</taxon>
        <taxon>Rhodospirillales</taxon>
        <taxon>Rhodovibrionaceae</taxon>
        <taxon>Rhodovibrio</taxon>
    </lineage>
</organism>
<keyword evidence="2" id="KW-1185">Reference proteome</keyword>
<dbReference type="EMBL" id="NRRE01000035">
    <property type="protein sequence ID" value="MBK1699331.1"/>
    <property type="molecule type" value="Genomic_DNA"/>
</dbReference>
<evidence type="ECO:0000313" key="1">
    <source>
        <dbReference type="EMBL" id="MBK1699331.1"/>
    </source>
</evidence>
<sequence>MTGPPWTLPSDPVHRLAIAKGYPYDAPANSYLFRDGRAQPLSDAQGSDLWAGRWAVLGHGSNRAPGQLARKFAHFQGTDSEIPVTYVWLDGYDVVYSAHVTAYGAIASNLTYAPGCRVRVALTWLTDRQLVRMHETEGSYAFGRLDGVDIQTDAGPEAADTDVHMYLSDHGCLLDDGAPVGIQAVRAQGRSHRVLDQPGVQELVRHKLSGAGDLDTFILHAIADPDTRMQRIRQLQAHAQPSHVPHFVPL</sequence>
<reference evidence="1" key="2">
    <citation type="journal article" date="2020" name="Microorganisms">
        <title>Osmotic Adaptation and Compatible Solute Biosynthesis of Phototrophic Bacteria as Revealed from Genome Analyses.</title>
        <authorList>
            <person name="Imhoff J.F."/>
            <person name="Rahn T."/>
            <person name="Kunzel S."/>
            <person name="Keller A."/>
            <person name="Neulinger S.C."/>
        </authorList>
    </citation>
    <scope>NUCLEOTIDE SEQUENCE</scope>
    <source>
        <strain evidence="1">DSM 9154</strain>
    </source>
</reference>